<reference evidence="3" key="1">
    <citation type="submission" date="2012-08" db="EMBL/GenBank/DDBJ databases">
        <title>The Genome Sequence of Wuchereria bancrofti.</title>
        <authorList>
            <person name="Nutman T.B."/>
            <person name="Fink D.L."/>
            <person name="Russ C."/>
            <person name="Young S."/>
            <person name="Zeng Q."/>
            <person name="Koehrsen M."/>
            <person name="Alvarado L."/>
            <person name="Berlin A."/>
            <person name="Chapman S.B."/>
            <person name="Chen Z."/>
            <person name="Freedman E."/>
            <person name="Gellesch M."/>
            <person name="Goldberg J."/>
            <person name="Griggs A."/>
            <person name="Gujja S."/>
            <person name="Heilman E.R."/>
            <person name="Heiman D."/>
            <person name="Hepburn T."/>
            <person name="Howarth C."/>
            <person name="Jen D."/>
            <person name="Larson L."/>
            <person name="Lewis B."/>
            <person name="Mehta T."/>
            <person name="Park D."/>
            <person name="Pearson M."/>
            <person name="Roberts A."/>
            <person name="Saif S."/>
            <person name="Shea T."/>
            <person name="Shenoy N."/>
            <person name="Sisk P."/>
            <person name="Stolte C."/>
            <person name="Sykes S."/>
            <person name="Walk T."/>
            <person name="White J."/>
            <person name="Yandava C."/>
            <person name="Haas B."/>
            <person name="Henn M.R."/>
            <person name="Nusbaum C."/>
            <person name="Birren B."/>
        </authorList>
    </citation>
    <scope>NUCLEOTIDE SEQUENCE [LARGE SCALE GENOMIC DNA]</scope>
    <source>
        <strain evidence="3">NA</strain>
    </source>
</reference>
<feature type="compositionally biased region" description="Polar residues" evidence="1">
    <location>
        <begin position="8"/>
        <end position="18"/>
    </location>
</feature>
<comment type="caution">
    <text evidence="2">The sequence shown here is derived from an EMBL/GenBank/DDBJ whole genome shotgun (WGS) entry which is preliminary data.</text>
</comment>
<feature type="region of interest" description="Disordered" evidence="1">
    <location>
        <begin position="1"/>
        <end position="49"/>
    </location>
</feature>
<evidence type="ECO:0000313" key="3">
    <source>
        <dbReference type="Proteomes" id="UP000004810"/>
    </source>
</evidence>
<organism evidence="2 3">
    <name type="scientific">Wuchereria bancrofti</name>
    <dbReference type="NCBI Taxonomy" id="6293"/>
    <lineage>
        <taxon>Eukaryota</taxon>
        <taxon>Metazoa</taxon>
        <taxon>Ecdysozoa</taxon>
        <taxon>Nematoda</taxon>
        <taxon>Chromadorea</taxon>
        <taxon>Rhabditida</taxon>
        <taxon>Spirurina</taxon>
        <taxon>Spiruromorpha</taxon>
        <taxon>Filarioidea</taxon>
        <taxon>Onchocercidae</taxon>
        <taxon>Wuchereria</taxon>
    </lineage>
</organism>
<feature type="compositionally biased region" description="Polar residues" evidence="1">
    <location>
        <begin position="26"/>
        <end position="41"/>
    </location>
</feature>
<name>J9DWX6_WUCBA</name>
<dbReference type="AlphaFoldDB" id="J9DWX6"/>
<sequence length="107" mass="11845">MDDRIQIHNDNTSPTTSYGGVLPRNATESVMQSRTNGSPISDGTRKPDKAPLMTGMREFTVFIIFASSSLSLDSWISVEFVIYEISGLLRLPDYPVRIAVVNAAPRR</sequence>
<proteinExistence type="predicted"/>
<protein>
    <submittedName>
        <fullName evidence="2">Uncharacterized protein</fullName>
    </submittedName>
</protein>
<dbReference type="Proteomes" id="UP000004810">
    <property type="component" value="Unassembled WGS sequence"/>
</dbReference>
<evidence type="ECO:0000256" key="1">
    <source>
        <dbReference type="SAM" id="MobiDB-lite"/>
    </source>
</evidence>
<evidence type="ECO:0000313" key="2">
    <source>
        <dbReference type="EMBL" id="EJW74291.1"/>
    </source>
</evidence>
<accession>J9DWX6</accession>
<gene>
    <name evidence="2" type="ORF">WUBG_14800</name>
</gene>
<dbReference type="EMBL" id="ADBV01012513">
    <property type="protein sequence ID" value="EJW74291.1"/>
    <property type="molecule type" value="Genomic_DNA"/>
</dbReference>